<evidence type="ECO:0000313" key="1">
    <source>
        <dbReference type="EMBL" id="CAG8726610.1"/>
    </source>
</evidence>
<proteinExistence type="predicted"/>
<feature type="non-terminal residue" evidence="1">
    <location>
        <position position="1"/>
    </location>
</feature>
<dbReference type="Proteomes" id="UP000789366">
    <property type="component" value="Unassembled WGS sequence"/>
</dbReference>
<dbReference type="EMBL" id="CAJVPW010031484">
    <property type="protein sequence ID" value="CAG8726610.1"/>
    <property type="molecule type" value="Genomic_DNA"/>
</dbReference>
<accession>A0ACA9PWH2</accession>
<name>A0ACA9PWH2_9GLOM</name>
<comment type="caution">
    <text evidence="1">The sequence shown here is derived from an EMBL/GenBank/DDBJ whole genome shotgun (WGS) entry which is preliminary data.</text>
</comment>
<organism evidence="1 2">
    <name type="scientific">Cetraspora pellucida</name>
    <dbReference type="NCBI Taxonomy" id="1433469"/>
    <lineage>
        <taxon>Eukaryota</taxon>
        <taxon>Fungi</taxon>
        <taxon>Fungi incertae sedis</taxon>
        <taxon>Mucoromycota</taxon>
        <taxon>Glomeromycotina</taxon>
        <taxon>Glomeromycetes</taxon>
        <taxon>Diversisporales</taxon>
        <taxon>Gigasporaceae</taxon>
        <taxon>Cetraspora</taxon>
    </lineage>
</organism>
<gene>
    <name evidence="1" type="ORF">SPELUC_LOCUS12807</name>
</gene>
<reference evidence="1" key="1">
    <citation type="submission" date="2021-06" db="EMBL/GenBank/DDBJ databases">
        <authorList>
            <person name="Kallberg Y."/>
            <person name="Tangrot J."/>
            <person name="Rosling A."/>
        </authorList>
    </citation>
    <scope>NUCLEOTIDE SEQUENCE</scope>
    <source>
        <strain evidence="1">28 12/20/2015</strain>
    </source>
</reference>
<protein>
    <submittedName>
        <fullName evidence="1">4929_t:CDS:1</fullName>
    </submittedName>
</protein>
<evidence type="ECO:0000313" key="2">
    <source>
        <dbReference type="Proteomes" id="UP000789366"/>
    </source>
</evidence>
<keyword evidence="2" id="KW-1185">Reference proteome</keyword>
<feature type="non-terminal residue" evidence="1">
    <location>
        <position position="91"/>
    </location>
</feature>
<sequence>WDLIKDTLDYDKNYDKTSSQMPPPQTSSKGKRIAHVTKNFELPLTRLLDGEHIVKWRKKREACVYCRYLSQRGEKVINYDNPPQSQLWCAK</sequence>